<evidence type="ECO:0000256" key="5">
    <source>
        <dbReference type="ARBA" id="ARBA00023277"/>
    </source>
</evidence>
<dbReference type="InterPro" id="IPR036291">
    <property type="entry name" value="NAD(P)-bd_dom_sf"/>
</dbReference>
<dbReference type="Gene3D" id="3.30.360.10">
    <property type="entry name" value="Dihydrodipicolinate Reductase, domain 2"/>
    <property type="match status" value="1"/>
</dbReference>
<evidence type="ECO:0000256" key="6">
    <source>
        <dbReference type="HAMAP-Rule" id="MF_00966"/>
    </source>
</evidence>
<organism evidence="10 11">
    <name type="scientific">Baekduia soli</name>
    <dbReference type="NCBI Taxonomy" id="496014"/>
    <lineage>
        <taxon>Bacteria</taxon>
        <taxon>Bacillati</taxon>
        <taxon>Actinomycetota</taxon>
        <taxon>Thermoleophilia</taxon>
        <taxon>Solirubrobacterales</taxon>
        <taxon>Baekduiaceae</taxon>
        <taxon>Baekduia</taxon>
    </lineage>
</organism>
<accession>A0A5B8U4L2</accession>
<dbReference type="NCBIfam" id="NF009492">
    <property type="entry name" value="PRK12853.1-3"/>
    <property type="match status" value="1"/>
</dbReference>
<proteinExistence type="inferred from homology"/>
<evidence type="ECO:0000259" key="8">
    <source>
        <dbReference type="Pfam" id="PF00479"/>
    </source>
</evidence>
<feature type="domain" description="Glucose-6-phosphate dehydrogenase C-terminal" evidence="9">
    <location>
        <begin position="187"/>
        <end position="448"/>
    </location>
</feature>
<comment type="function">
    <text evidence="6">Catalyzes the oxidation of glucose 6-phosphate to 6-phosphogluconolactone.</text>
</comment>
<dbReference type="PANTHER" id="PTHR23429:SF0">
    <property type="entry name" value="GLUCOSE-6-PHOSPHATE 1-DEHYDROGENASE"/>
    <property type="match status" value="1"/>
</dbReference>
<dbReference type="Proteomes" id="UP000321805">
    <property type="component" value="Chromosome"/>
</dbReference>
<dbReference type="Pfam" id="PF00479">
    <property type="entry name" value="G6PD_N"/>
    <property type="match status" value="1"/>
</dbReference>
<keyword evidence="11" id="KW-1185">Reference proteome</keyword>
<name>A0A5B8U4L2_9ACTN</name>
<feature type="binding site" evidence="6">
    <location>
        <position position="145"/>
    </location>
    <ligand>
        <name>NADP(+)</name>
        <dbReference type="ChEBI" id="CHEBI:58349"/>
    </ligand>
</feature>
<dbReference type="GO" id="GO:0004345">
    <property type="term" value="F:glucose-6-phosphate dehydrogenase activity"/>
    <property type="evidence" value="ECO:0007669"/>
    <property type="project" value="UniProtKB-UniRule"/>
</dbReference>
<reference evidence="10 11" key="1">
    <citation type="journal article" date="2018" name="J. Microbiol.">
        <title>Baekduia soli gen. nov., sp. nov., a novel bacterium isolated from the soil of Baekdu Mountain and proposal of a novel family name, Baekduiaceae fam. nov.</title>
        <authorList>
            <person name="An D.S."/>
            <person name="Siddiqi M.Z."/>
            <person name="Kim K.H."/>
            <person name="Yu H.S."/>
            <person name="Im W.T."/>
        </authorList>
    </citation>
    <scope>NUCLEOTIDE SEQUENCE [LARGE SCALE GENOMIC DNA]</scope>
    <source>
        <strain evidence="10 11">BR7-21</strain>
    </source>
</reference>
<dbReference type="PRINTS" id="PR00079">
    <property type="entry name" value="G6PDHDRGNASE"/>
</dbReference>
<dbReference type="Gene3D" id="3.40.50.720">
    <property type="entry name" value="NAD(P)-binding Rossmann-like Domain"/>
    <property type="match status" value="1"/>
</dbReference>
<evidence type="ECO:0000256" key="7">
    <source>
        <dbReference type="SAM" id="MobiDB-lite"/>
    </source>
</evidence>
<dbReference type="GO" id="GO:0009051">
    <property type="term" value="P:pentose-phosphate shunt, oxidative branch"/>
    <property type="evidence" value="ECO:0007669"/>
    <property type="project" value="TreeGrafter"/>
</dbReference>
<evidence type="ECO:0000256" key="2">
    <source>
        <dbReference type="ARBA" id="ARBA00022526"/>
    </source>
</evidence>
<keyword evidence="3 6" id="KW-0521">NADP</keyword>
<dbReference type="GO" id="GO:0006006">
    <property type="term" value="P:glucose metabolic process"/>
    <property type="evidence" value="ECO:0007669"/>
    <property type="project" value="UniProtKB-KW"/>
</dbReference>
<dbReference type="KEGG" id="bsol:FSW04_10880"/>
<keyword evidence="2 6" id="KW-0313">Glucose metabolism</keyword>
<feature type="domain" description="Glucose-6-phosphate dehydrogenase NAD-binding" evidence="8">
    <location>
        <begin position="15"/>
        <end position="179"/>
    </location>
</feature>
<dbReference type="InterPro" id="IPR022675">
    <property type="entry name" value="G6P_DH_C"/>
</dbReference>
<evidence type="ECO:0000259" key="9">
    <source>
        <dbReference type="Pfam" id="PF02781"/>
    </source>
</evidence>
<dbReference type="HAMAP" id="MF_00966">
    <property type="entry name" value="G6PD"/>
    <property type="match status" value="1"/>
</dbReference>
<feature type="binding site" evidence="6">
    <location>
        <position position="323"/>
    </location>
    <ligand>
        <name>substrate</name>
    </ligand>
</feature>
<dbReference type="UniPathway" id="UPA00115">
    <property type="reaction ID" value="UER00408"/>
</dbReference>
<dbReference type="GO" id="GO:0005829">
    <property type="term" value="C:cytosol"/>
    <property type="evidence" value="ECO:0007669"/>
    <property type="project" value="TreeGrafter"/>
</dbReference>
<sequence length="466" mass="51329">MPAARTTPTEADALVVFGITGDLARKMTFRSLYRLERRGLLTCPVVGVAFDDWTVEHLRDHARASIAAAGERVDPKVFARLARRLSYVGGDFSAPETYARVAAALHGARLPVFYLEVPPNLFGTVVGGLGGAGLLTAPARVVVEKPFGHDLASARALAAELHRHVDESRLLRIDHFLGKMGLDEILYLRFANAMLEPVWNRQHVACVQITMAERFGVQDRGHFYDPVGALRDVVVNHLMQILAMAAMEPPAGRDPATIDEAKLAVFRAIPDADPDRYVRGQYTGYRDIPGVSARSSTETYAALRLEIDNWRWSGVPFLIRTGKRLPVTQTEMRVVFRHPPRLGFLPEDHRRPAPNQIVVKIDPATGLRMVLDARGAGEPVPREIELDMDFADQGGEGPTPYEVLLAAALAGDSTHFTRQDGVEETWRIVQPLLDAPPRLHPYAPGSWGRRPPTPSRPGSGRGRARG</sequence>
<keyword evidence="5 6" id="KW-0119">Carbohydrate metabolism</keyword>
<dbReference type="PIRSF" id="PIRSF000110">
    <property type="entry name" value="G6PD"/>
    <property type="match status" value="1"/>
</dbReference>
<feature type="binding site" evidence="6">
    <location>
        <position position="179"/>
    </location>
    <ligand>
        <name>substrate</name>
    </ligand>
</feature>
<gene>
    <name evidence="6" type="primary">zwf</name>
    <name evidence="10" type="ORF">FSW04_10880</name>
</gene>
<comment type="pathway">
    <text evidence="1 6">Carbohydrate degradation; pentose phosphate pathway; D-ribulose 5-phosphate from D-glucose 6-phosphate (oxidative stage): step 1/3.</text>
</comment>
<feature type="region of interest" description="Disordered" evidence="7">
    <location>
        <begin position="435"/>
        <end position="466"/>
    </location>
</feature>
<dbReference type="GO" id="GO:0050661">
    <property type="term" value="F:NADP binding"/>
    <property type="evidence" value="ECO:0007669"/>
    <property type="project" value="UniProtKB-UniRule"/>
</dbReference>
<dbReference type="SUPFAM" id="SSF55347">
    <property type="entry name" value="Glyceraldehyde-3-phosphate dehydrogenase-like, C-terminal domain"/>
    <property type="match status" value="1"/>
</dbReference>
<evidence type="ECO:0000313" key="11">
    <source>
        <dbReference type="Proteomes" id="UP000321805"/>
    </source>
</evidence>
<dbReference type="InterPro" id="IPR022674">
    <property type="entry name" value="G6P_DH_NAD-bd"/>
</dbReference>
<comment type="similarity">
    <text evidence="6">Belongs to the glucose-6-phosphate dehydrogenase family.</text>
</comment>
<feature type="binding site" evidence="6">
    <location>
        <position position="175"/>
    </location>
    <ligand>
        <name>substrate</name>
    </ligand>
</feature>
<comment type="caution">
    <text evidence="6">Lacks conserved residue(s) required for the propagation of feature annotation.</text>
</comment>
<evidence type="ECO:0000256" key="3">
    <source>
        <dbReference type="ARBA" id="ARBA00022857"/>
    </source>
</evidence>
<evidence type="ECO:0000256" key="1">
    <source>
        <dbReference type="ARBA" id="ARBA00004937"/>
    </source>
</evidence>
<dbReference type="EC" id="1.1.1.49" evidence="6"/>
<dbReference type="SUPFAM" id="SSF51735">
    <property type="entry name" value="NAD(P)-binding Rossmann-fold domains"/>
    <property type="match status" value="1"/>
</dbReference>
<feature type="binding site" evidence="6">
    <location>
        <position position="232"/>
    </location>
    <ligand>
        <name>substrate</name>
    </ligand>
</feature>
<feature type="binding site" evidence="6">
    <location>
        <position position="213"/>
    </location>
    <ligand>
        <name>substrate</name>
    </ligand>
</feature>
<dbReference type="PANTHER" id="PTHR23429">
    <property type="entry name" value="GLUCOSE-6-PHOSPHATE 1-DEHYDROGENASE G6PD"/>
    <property type="match status" value="1"/>
</dbReference>
<dbReference type="OrthoDB" id="9802739at2"/>
<dbReference type="AlphaFoldDB" id="A0A5B8U4L2"/>
<feature type="binding site" evidence="6">
    <location>
        <begin position="91"/>
        <end position="92"/>
    </location>
    <ligand>
        <name>NADP(+)</name>
        <dbReference type="ChEBI" id="CHEBI:58349"/>
    </ligand>
</feature>
<dbReference type="InterPro" id="IPR001282">
    <property type="entry name" value="G6P_DH"/>
</dbReference>
<comment type="catalytic activity">
    <reaction evidence="6">
        <text>D-glucose 6-phosphate + NADP(+) = 6-phospho-D-glucono-1,5-lactone + NADPH + H(+)</text>
        <dbReference type="Rhea" id="RHEA:15841"/>
        <dbReference type="ChEBI" id="CHEBI:15378"/>
        <dbReference type="ChEBI" id="CHEBI:57783"/>
        <dbReference type="ChEBI" id="CHEBI:57955"/>
        <dbReference type="ChEBI" id="CHEBI:58349"/>
        <dbReference type="ChEBI" id="CHEBI:61548"/>
        <dbReference type="EC" id="1.1.1.49"/>
    </reaction>
</comment>
<dbReference type="EMBL" id="CP042430">
    <property type="protein sequence ID" value="QEC48024.1"/>
    <property type="molecule type" value="Genomic_DNA"/>
</dbReference>
<dbReference type="Pfam" id="PF02781">
    <property type="entry name" value="G6PD_C"/>
    <property type="match status" value="1"/>
</dbReference>
<dbReference type="NCBIfam" id="TIGR00871">
    <property type="entry name" value="zwf"/>
    <property type="match status" value="1"/>
</dbReference>
<protein>
    <recommendedName>
        <fullName evidence="6">Glucose-6-phosphate 1-dehydrogenase</fullName>
        <shortName evidence="6">G6PD</shortName>
        <ecNumber evidence="6">1.1.1.49</ecNumber>
    </recommendedName>
</protein>
<evidence type="ECO:0000256" key="4">
    <source>
        <dbReference type="ARBA" id="ARBA00023002"/>
    </source>
</evidence>
<keyword evidence="4 6" id="KW-0560">Oxidoreductase</keyword>
<feature type="active site" description="Proton acceptor" evidence="6">
    <location>
        <position position="237"/>
    </location>
</feature>
<evidence type="ECO:0000313" key="10">
    <source>
        <dbReference type="EMBL" id="QEC48024.1"/>
    </source>
</evidence>